<evidence type="ECO:0000313" key="2">
    <source>
        <dbReference type="EMBL" id="GAU47400.1"/>
    </source>
</evidence>
<dbReference type="PANTHER" id="PTHR45786:SF74">
    <property type="entry name" value="ATP-DEPENDENT DNA HELICASE"/>
    <property type="match status" value="1"/>
</dbReference>
<feature type="region of interest" description="Disordered" evidence="1">
    <location>
        <begin position="20"/>
        <end position="64"/>
    </location>
</feature>
<protein>
    <recommendedName>
        <fullName evidence="4">Helitron helicase-like domain-containing protein</fullName>
    </recommendedName>
</protein>
<sequence>MDFTEAKIARFNRKHRIKNVDSHHDVSYSGNTQTSNISQEKQSREVSKRKANKIPLSPLNGENVDATNMTQLNKTREVVKIKPNRIPLAPWNAGDNSAHSDLVTPTLENIKGKHSKKFPPKNKYIDVRRLDFEEDTNGSSNLVNDLDIFKSTLYQSAESEGIVNFGQPEFTCIHCSAELWYEERSEKSKTGTDIQFSICCQKGKVELPLLKKPPKLLWHLIHGHDPRSTNFKDNYRAYNSMFAFTSMGGKTNTKINNGSGPPQFILSGQNYHRIGSLLPEPGTSPKFAQLYIYDTQNEVENRASTFRSGSSKKDVIDISLVKDLKEMIDATNPLAKSFRKVRDAFEECNQVNLSLRLYRKRQNDSRMHNIPTVDEVAGLIVGDFDDSDIGRDVVINDKTYGLTRIHETHVLFLPLQYPLIFPWGENGWEPDILKDACLCF</sequence>
<evidence type="ECO:0000313" key="3">
    <source>
        <dbReference type="Proteomes" id="UP000242715"/>
    </source>
</evidence>
<dbReference type="Proteomes" id="UP000242715">
    <property type="component" value="Unassembled WGS sequence"/>
</dbReference>
<dbReference type="OrthoDB" id="1166374at2759"/>
<name>A0A2Z6PBR7_TRISU</name>
<gene>
    <name evidence="2" type="ORF">TSUD_372890</name>
</gene>
<evidence type="ECO:0008006" key="4">
    <source>
        <dbReference type="Google" id="ProtNLM"/>
    </source>
</evidence>
<feature type="compositionally biased region" description="Polar residues" evidence="1">
    <location>
        <begin position="28"/>
        <end position="40"/>
    </location>
</feature>
<accession>A0A2Z6PBR7</accession>
<proteinExistence type="predicted"/>
<keyword evidence="3" id="KW-1185">Reference proteome</keyword>
<evidence type="ECO:0000256" key="1">
    <source>
        <dbReference type="SAM" id="MobiDB-lite"/>
    </source>
</evidence>
<dbReference type="PANTHER" id="PTHR45786">
    <property type="entry name" value="DNA BINDING PROTEIN-LIKE"/>
    <property type="match status" value="1"/>
</dbReference>
<organism evidence="2 3">
    <name type="scientific">Trifolium subterraneum</name>
    <name type="common">Subterranean clover</name>
    <dbReference type="NCBI Taxonomy" id="3900"/>
    <lineage>
        <taxon>Eukaryota</taxon>
        <taxon>Viridiplantae</taxon>
        <taxon>Streptophyta</taxon>
        <taxon>Embryophyta</taxon>
        <taxon>Tracheophyta</taxon>
        <taxon>Spermatophyta</taxon>
        <taxon>Magnoliopsida</taxon>
        <taxon>eudicotyledons</taxon>
        <taxon>Gunneridae</taxon>
        <taxon>Pentapetalae</taxon>
        <taxon>rosids</taxon>
        <taxon>fabids</taxon>
        <taxon>Fabales</taxon>
        <taxon>Fabaceae</taxon>
        <taxon>Papilionoideae</taxon>
        <taxon>50 kb inversion clade</taxon>
        <taxon>NPAAA clade</taxon>
        <taxon>Hologalegina</taxon>
        <taxon>IRL clade</taxon>
        <taxon>Trifolieae</taxon>
        <taxon>Trifolium</taxon>
    </lineage>
</organism>
<reference evidence="3" key="1">
    <citation type="journal article" date="2017" name="Front. Plant Sci.">
        <title>Climate Clever Clovers: New Paradigm to Reduce the Environmental Footprint of Ruminants by Breeding Low Methanogenic Forages Utilizing Haplotype Variation.</title>
        <authorList>
            <person name="Kaur P."/>
            <person name="Appels R."/>
            <person name="Bayer P.E."/>
            <person name="Keeble-Gagnere G."/>
            <person name="Wang J."/>
            <person name="Hirakawa H."/>
            <person name="Shirasawa K."/>
            <person name="Vercoe P."/>
            <person name="Stefanova K."/>
            <person name="Durmic Z."/>
            <person name="Nichols P."/>
            <person name="Revell C."/>
            <person name="Isobe S.N."/>
            <person name="Edwards D."/>
            <person name="Erskine W."/>
        </authorList>
    </citation>
    <scope>NUCLEOTIDE SEQUENCE [LARGE SCALE GENOMIC DNA]</scope>
    <source>
        <strain evidence="3">cv. Daliak</strain>
    </source>
</reference>
<dbReference type="EMBL" id="DF974310">
    <property type="protein sequence ID" value="GAU47400.1"/>
    <property type="molecule type" value="Genomic_DNA"/>
</dbReference>
<dbReference type="AlphaFoldDB" id="A0A2Z6PBR7"/>